<evidence type="ECO:0000313" key="2">
    <source>
        <dbReference type="Proteomes" id="UP000289269"/>
    </source>
</evidence>
<accession>A0A4Q0AG41</accession>
<dbReference type="SUPFAM" id="SSF52540">
    <property type="entry name" value="P-loop containing nucleoside triphosphate hydrolases"/>
    <property type="match status" value="1"/>
</dbReference>
<dbReference type="Gene3D" id="3.40.50.300">
    <property type="entry name" value="P-loop containing nucleotide triphosphate hydrolases"/>
    <property type="match status" value="1"/>
</dbReference>
<keyword evidence="2" id="KW-1185">Reference proteome</keyword>
<sequence length="304" mass="33574">MPAAWRSPFLRKKAINAWCFGLTRRPGLRHNIRMSALYWHPTTNRQLDLSSRALPHALLVFGNKGAGVTAAARLVAEKTAGTATVSLVEPEGAAGAITIDTVRQLYSMTRSDLGGRHLVIMDEADRMTQEAQNSLLKLLEEPSGRTSFILTSHRPGWLMLPIVSRCQQLLIRPLTRQQARSLLTEAGINEADLRRRILLLGDGLAAELSKLSYDAAYRRDQFERAALAKSLLAGSRLDRLIAARKIAGDRQSAVQTLEIAARLLRPGLAAGQETAIDRLESLLDACERLQKNALIRLQMLKVAF</sequence>
<dbReference type="InterPro" id="IPR027417">
    <property type="entry name" value="P-loop_NTPase"/>
</dbReference>
<dbReference type="Pfam" id="PF13177">
    <property type="entry name" value="DNA_pol3_delta2"/>
    <property type="match status" value="1"/>
</dbReference>
<gene>
    <name evidence="1" type="ORF">EOT04_02895</name>
</gene>
<dbReference type="GO" id="GO:0006261">
    <property type="term" value="P:DNA-templated DNA replication"/>
    <property type="evidence" value="ECO:0007669"/>
    <property type="project" value="TreeGrafter"/>
</dbReference>
<dbReference type="AlphaFoldDB" id="A0A4Q0AG41"/>
<dbReference type="PANTHER" id="PTHR11669:SF8">
    <property type="entry name" value="DNA POLYMERASE III SUBUNIT DELTA"/>
    <property type="match status" value="1"/>
</dbReference>
<comment type="caution">
    <text evidence="1">The sequence shown here is derived from an EMBL/GenBank/DDBJ whole genome shotgun (WGS) entry which is preliminary data.</text>
</comment>
<proteinExistence type="predicted"/>
<evidence type="ECO:0000313" key="1">
    <source>
        <dbReference type="EMBL" id="RWZ78115.1"/>
    </source>
</evidence>
<name>A0A4Q0AG41_9BACT</name>
<reference evidence="1" key="1">
    <citation type="submission" date="2019-01" db="EMBL/GenBank/DDBJ databases">
        <title>Genomic signatures and co-occurrence patterns of the ultra-small Saccharimodia (Patescibacteria phylum) suggest a symbiotic lifestyle.</title>
        <authorList>
            <person name="Lemos L."/>
            <person name="Medeiros J."/>
            <person name="Andreote F."/>
            <person name="Fernandes G."/>
            <person name="Varani A."/>
            <person name="Oliveira G."/>
            <person name="Pylro V."/>
        </authorList>
    </citation>
    <scope>NUCLEOTIDE SEQUENCE [LARGE SCALE GENOMIC DNA]</scope>
    <source>
        <strain evidence="1">AMD01</strain>
    </source>
</reference>
<dbReference type="PANTHER" id="PTHR11669">
    <property type="entry name" value="REPLICATION FACTOR C / DNA POLYMERASE III GAMMA-TAU SUBUNIT"/>
    <property type="match status" value="1"/>
</dbReference>
<protein>
    <submittedName>
        <fullName evidence="1">AAA family ATPase</fullName>
    </submittedName>
</protein>
<dbReference type="EMBL" id="SCKW01000032">
    <property type="protein sequence ID" value="RWZ78115.1"/>
    <property type="molecule type" value="Genomic_DNA"/>
</dbReference>
<dbReference type="InterPro" id="IPR050238">
    <property type="entry name" value="DNA_Rep/Repair_Clamp_Loader"/>
</dbReference>
<organism evidence="1 2">
    <name type="scientific">Candidatus Chaera renei</name>
    <dbReference type="NCBI Taxonomy" id="2506947"/>
    <lineage>
        <taxon>Bacteria</taxon>
        <taxon>Candidatus Saccharimonadota</taxon>
        <taxon>Candidatus Saccharimonadia</taxon>
        <taxon>Candidatus Saccharimonadales</taxon>
        <taxon>Candidatus Saccharimonadaceae</taxon>
        <taxon>Candidatus Chaera</taxon>
    </lineage>
</organism>
<dbReference type="Proteomes" id="UP000289269">
    <property type="component" value="Unassembled WGS sequence"/>
</dbReference>